<proteinExistence type="predicted"/>
<dbReference type="EMBL" id="AP024545">
    <property type="protein sequence ID" value="BCT93329.1"/>
    <property type="molecule type" value="Genomic_DNA"/>
</dbReference>
<dbReference type="InterPro" id="IPR035069">
    <property type="entry name" value="TTHA1013/TTHA0281-like"/>
</dbReference>
<sequence>MLVYPVTIERDGKGWFVRFDDIPEALTSGRSRAHALSMAQDALESAMEFYFQDRRPVPLPGKAKPGQDTVELPASLSAKVLLLNEMLVQGITPAELARRLDTTPQSVQRIIDLDHVTKIDTIAQAFRVMDRRLDFQVKRWPQSA</sequence>
<evidence type="ECO:0000313" key="1">
    <source>
        <dbReference type="EMBL" id="BCT93329.1"/>
    </source>
</evidence>
<protein>
    <submittedName>
        <fullName evidence="1">Antitoxin</fullName>
    </submittedName>
</protein>
<dbReference type="Proteomes" id="UP000681317">
    <property type="component" value="Chromosome"/>
</dbReference>
<dbReference type="SUPFAM" id="SSF143100">
    <property type="entry name" value="TTHA1013/TTHA0281-like"/>
    <property type="match status" value="1"/>
</dbReference>
<name>A0ABM7Q7I7_9GAMM</name>
<reference evidence="1 2" key="1">
    <citation type="submission" date="2021-03" db="EMBL/GenBank/DDBJ databases">
        <title>Complete Genome Sequences of Two Lysobacter Strains Isolated from Sea Water (Lysobacter caseinilyticus) and Soil (Lysobacter helvus) in South Korea.</title>
        <authorList>
            <person name="Watanabe Y."/>
            <person name="Arakawa K."/>
        </authorList>
    </citation>
    <scope>NUCLEOTIDE SEQUENCE [LARGE SCALE GENOMIC DNA]</scope>
    <source>
        <strain evidence="1 2">KVB24</strain>
    </source>
</reference>
<evidence type="ECO:0000313" key="2">
    <source>
        <dbReference type="Proteomes" id="UP000681317"/>
    </source>
</evidence>
<organism evidence="1 2">
    <name type="scientific">Noviluteimonas caseinilytica</name>
    <dbReference type="NCBI Taxonomy" id="2675101"/>
    <lineage>
        <taxon>Bacteria</taxon>
        <taxon>Pseudomonadati</taxon>
        <taxon>Pseudomonadota</taxon>
        <taxon>Gammaproteobacteria</taxon>
        <taxon>Lysobacterales</taxon>
        <taxon>Lysobacteraceae</taxon>
        <taxon>Noviluteimonas</taxon>
    </lineage>
</organism>
<gene>
    <name evidence="1" type="primary">ydcQ</name>
    <name evidence="1" type="ORF">LYSCAS_23530</name>
</gene>
<accession>A0ABM7Q7I7</accession>
<dbReference type="RefSeq" id="WP_213434256.1">
    <property type="nucleotide sequence ID" value="NZ_AP024545.1"/>
</dbReference>
<dbReference type="Gene3D" id="3.30.160.250">
    <property type="match status" value="1"/>
</dbReference>
<keyword evidence="2" id="KW-1185">Reference proteome</keyword>